<keyword evidence="3" id="KW-1185">Reference proteome</keyword>
<evidence type="ECO:0008006" key="4">
    <source>
        <dbReference type="Google" id="ProtNLM"/>
    </source>
</evidence>
<dbReference type="PROSITE" id="PS51257">
    <property type="entry name" value="PROKAR_LIPOPROTEIN"/>
    <property type="match status" value="1"/>
</dbReference>
<sequence>MNYSKITLAALMALLLVACSDENKPLGIMGGAEEETGVYALMGQMGDVFPKLSMVDSSSRGNSMLAPKGSSITVYELDSLTFDTTGRSVVDSVIDDEGHFAFDSLDLNSPYVLIEEIVPSLDTCKYVSGLLLPQITLGVECLAYTIPSKELRAIVDLRKKEKISVNSLTTAKVPLLREYIAEGKTFAEANQMAERKILEDFGIYEDLGSFEKMFDENSELSYVNKLIQYTEKDARKGLDWFDAAYHYASPEEFMGNVQLERYLLNLKKMIDYRIGFLAKIDGLGRCTEARENDVGEIGILNSENSVSVVCRSGRWTMGFKTVEYTKGSLVDNRDGKSYKTVTYNWGGVTQTWMAEDLIYSDSAHALCQTRSNASLCRIYGRYLWWNAMDVSMEDLNIYWVSLRGDTVYLNLECRKAFAGLLDSTNEFDYDACYAGRTSWDYDYANAELQSTLNMHQGICPDGWRIPTTNDWKTLLQNLGSLYGVDYVKAVPVLYDETATGFGLKSSSGLAMDDNGRIYVTGRMGDFYNHFAVTDLHLSKVAFFGGFSSGSGFGFRMPTEYQYSEGAYDIPPFNEVNVRCIKN</sequence>
<evidence type="ECO:0000313" key="3">
    <source>
        <dbReference type="Proteomes" id="UP000001497"/>
    </source>
</evidence>
<keyword evidence="1" id="KW-0732">Signal</keyword>
<dbReference type="EMBL" id="CP001792">
    <property type="protein sequence ID" value="ACX74633.1"/>
    <property type="molecule type" value="Genomic_DNA"/>
</dbReference>
<feature type="signal peptide" evidence="1">
    <location>
        <begin position="1"/>
        <end position="20"/>
    </location>
</feature>
<organism evidence="2 3">
    <name type="scientific">Fibrobacter succinogenes (strain ATCC 19169 / S85)</name>
    <dbReference type="NCBI Taxonomy" id="59374"/>
    <lineage>
        <taxon>Bacteria</taxon>
        <taxon>Pseudomonadati</taxon>
        <taxon>Fibrobacterota</taxon>
        <taxon>Fibrobacteria</taxon>
        <taxon>Fibrobacterales</taxon>
        <taxon>Fibrobacteraceae</taxon>
        <taxon>Fibrobacter</taxon>
    </lineage>
</organism>
<feature type="chain" id="PRO_5045155757" description="Major paralogous domain-containing protein" evidence="1">
    <location>
        <begin position="21"/>
        <end position="582"/>
    </location>
</feature>
<dbReference type="InterPro" id="IPR011871">
    <property type="entry name" value="Fib_succ_major"/>
</dbReference>
<dbReference type="RefSeq" id="WP_015731896.1">
    <property type="nucleotide sequence ID" value="NC_013410.1"/>
</dbReference>
<evidence type="ECO:0000256" key="1">
    <source>
        <dbReference type="SAM" id="SignalP"/>
    </source>
</evidence>
<proteinExistence type="predicted"/>
<protein>
    <recommendedName>
        <fullName evidence="4">Major paralogous domain-containing protein</fullName>
    </recommendedName>
</protein>
<accession>A0ABM5LGU5</accession>
<dbReference type="NCBIfam" id="TIGR02145">
    <property type="entry name" value="Fib_succ_major"/>
    <property type="match status" value="1"/>
</dbReference>
<dbReference type="Proteomes" id="UP000001497">
    <property type="component" value="Chromosome"/>
</dbReference>
<gene>
    <name evidence="2" type="ordered locus">Fisuc_1028</name>
</gene>
<reference evidence="2" key="1">
    <citation type="submission" date="2009-10" db="EMBL/GenBank/DDBJ databases">
        <title>Complete sequence of Fibrobacter succinogenes subsp. succinogenes S85.</title>
        <authorList>
            <consortium name="US DOE Joint Genome Institute"/>
            <person name="Lucas S."/>
            <person name="Copeland A."/>
            <person name="Lapidus A."/>
            <person name="Glavina del Rio T."/>
            <person name="Tice H."/>
            <person name="Bruce D."/>
            <person name="Goodwin L."/>
            <person name="Pitluck S."/>
            <person name="Chertkov O."/>
            <person name="Detter J.C."/>
            <person name="Han C."/>
            <person name="Tapia R."/>
            <person name="Larimer F."/>
            <person name="Land M."/>
            <person name="Hauser L."/>
            <person name="Kyrpides N."/>
            <person name="Mikhailova N."/>
            <person name="Weimer P.J."/>
            <person name="Stevenson D.M."/>
            <person name="Boyum J."/>
            <person name="Brumm P.I."/>
            <person name="Mead D."/>
        </authorList>
    </citation>
    <scope>NUCLEOTIDE SEQUENCE [LARGE SCALE GENOMIC DNA]</scope>
    <source>
        <strain evidence="2">S85</strain>
    </source>
</reference>
<evidence type="ECO:0000313" key="2">
    <source>
        <dbReference type="EMBL" id="ACX74633.1"/>
    </source>
</evidence>
<name>A0ABM5LGU5_FIBSS</name>